<dbReference type="GO" id="GO:0006364">
    <property type="term" value="P:rRNA processing"/>
    <property type="evidence" value="ECO:0007669"/>
    <property type="project" value="UniProtKB-KW"/>
</dbReference>
<evidence type="ECO:0000256" key="8">
    <source>
        <dbReference type="ARBA" id="ARBA00032993"/>
    </source>
</evidence>
<protein>
    <recommendedName>
        <fullName evidence="8">KRR-R motif-containing protein 1</fullName>
    </recommendedName>
</protein>
<gene>
    <name evidence="10" type="ORF">RchiOBHm_Chr7g0188481</name>
</gene>
<feature type="domain" description="KRR1 small subunit processome component first KH" evidence="9">
    <location>
        <begin position="522"/>
        <end position="602"/>
    </location>
</feature>
<evidence type="ECO:0000256" key="5">
    <source>
        <dbReference type="ARBA" id="ARBA00022884"/>
    </source>
</evidence>
<dbReference type="GO" id="GO:0003723">
    <property type="term" value="F:RNA binding"/>
    <property type="evidence" value="ECO:0007669"/>
    <property type="project" value="UniProtKB-KW"/>
</dbReference>
<dbReference type="Pfam" id="PF17903">
    <property type="entry name" value="KH_KRR1_1st"/>
    <property type="match status" value="2"/>
</dbReference>
<keyword evidence="7" id="KW-0687">Ribonucleoprotein</keyword>
<name>A0A2P6P4H4_ROSCH</name>
<dbReference type="Proteomes" id="UP000238479">
    <property type="component" value="Chromosome 7"/>
</dbReference>
<proteinExistence type="inferred from homology"/>
<comment type="subcellular location">
    <subcellularLocation>
        <location evidence="1">Nucleus</location>
        <location evidence="1">Nucleolus</location>
    </subcellularLocation>
</comment>
<dbReference type="GO" id="GO:0032040">
    <property type="term" value="C:small-subunit processome"/>
    <property type="evidence" value="ECO:0007669"/>
    <property type="project" value="TreeGrafter"/>
</dbReference>
<keyword evidence="4" id="KW-0698">rRNA processing</keyword>
<accession>A0A2P6P4H4</accession>
<dbReference type="STRING" id="74649.A0A2P6P4H4"/>
<dbReference type="EMBL" id="PDCK01000045">
    <property type="protein sequence ID" value="PRQ16829.1"/>
    <property type="molecule type" value="Genomic_DNA"/>
</dbReference>
<comment type="similarity">
    <text evidence="2">Belongs to the KRR1 family.</text>
</comment>
<dbReference type="InterPro" id="IPR036612">
    <property type="entry name" value="KH_dom_type_1_sf"/>
</dbReference>
<dbReference type="PANTHER" id="PTHR12581:SF0">
    <property type="entry name" value="KRR1 SMALL SUBUNIT PROCESSOME COMPONENT HOMOLOG"/>
    <property type="match status" value="1"/>
</dbReference>
<dbReference type="InterPro" id="IPR024166">
    <property type="entry name" value="rRNA_assembly_KRR1"/>
</dbReference>
<dbReference type="PANTHER" id="PTHR12581">
    <property type="entry name" value="HIV-1 REV BINDING PROTEIN 2, 3"/>
    <property type="match status" value="1"/>
</dbReference>
<organism evidence="10 11">
    <name type="scientific">Rosa chinensis</name>
    <name type="common">China rose</name>
    <dbReference type="NCBI Taxonomy" id="74649"/>
    <lineage>
        <taxon>Eukaryota</taxon>
        <taxon>Viridiplantae</taxon>
        <taxon>Streptophyta</taxon>
        <taxon>Embryophyta</taxon>
        <taxon>Tracheophyta</taxon>
        <taxon>Spermatophyta</taxon>
        <taxon>Magnoliopsida</taxon>
        <taxon>eudicotyledons</taxon>
        <taxon>Gunneridae</taxon>
        <taxon>Pentapetalae</taxon>
        <taxon>rosids</taxon>
        <taxon>fabids</taxon>
        <taxon>Rosales</taxon>
        <taxon>Rosaceae</taxon>
        <taxon>Rosoideae</taxon>
        <taxon>Rosoideae incertae sedis</taxon>
        <taxon>Rosa</taxon>
    </lineage>
</organism>
<keyword evidence="6" id="KW-0539">Nucleus</keyword>
<dbReference type="AlphaFoldDB" id="A0A2P6P4H4"/>
<evidence type="ECO:0000256" key="6">
    <source>
        <dbReference type="ARBA" id="ARBA00023242"/>
    </source>
</evidence>
<evidence type="ECO:0000313" key="11">
    <source>
        <dbReference type="Proteomes" id="UP000238479"/>
    </source>
</evidence>
<evidence type="ECO:0000313" key="10">
    <source>
        <dbReference type="EMBL" id="PRQ16829.1"/>
    </source>
</evidence>
<reference evidence="10 11" key="1">
    <citation type="journal article" date="2018" name="Nat. Genet.">
        <title>The Rosa genome provides new insights in the design of modern roses.</title>
        <authorList>
            <person name="Bendahmane M."/>
        </authorList>
    </citation>
    <scope>NUCLEOTIDE SEQUENCE [LARGE SCALE GENOMIC DNA]</scope>
    <source>
        <strain evidence="11">cv. Old Blush</strain>
    </source>
</reference>
<dbReference type="Gene3D" id="3.30.1370.10">
    <property type="entry name" value="K Homology domain, type 1"/>
    <property type="match status" value="5"/>
</dbReference>
<feature type="domain" description="KRR1 small subunit processome component first KH" evidence="9">
    <location>
        <begin position="110"/>
        <end position="187"/>
    </location>
</feature>
<sequence>MKRKTTETTDHGLACSPPPPLLYVIDDMHMDKSDCEGPNADDHCESVFPIPDEIPDSKLEEYFLRMKSNYEPCYRATLDKAARTITFSQQPLKLMPGPALNKYGVLELNTFFVYFPENRATKLKAAWPEVELTLDAYSLSCDLNLAKCCMQVSTTPSLEDPCMIEKARHLLELLSTTLVPPYMALEIFQEVRQQETINIGFQQGGICSKFGIKKDDYLKRWKCLFCSLKALSKATHCHIFLDENTFTAVTTVGSSVERISQLKAVVEDCITKNLCPSTSIRRFETEVVMYQSMDDLDDPHAKHTECLKSGPLSDKDGMLEVCSLYALLHERRVSKLEESLPMLESSLRNYGISYTLDKNSMVLSATRGTEEPDIIDKAWQLLELLSTTHVPASMAIELLDCLQTCLIKIGNQEGGLCSLFGIKEEEYRERWECLRHSLQILAEVVECNVFLNDNTVAAVGETSVVMVKQLVENCILHNLCPGTAAKNYNYLSEGVKSIEDPHVQHMDIGNSGSAMMVMPELSSFCMFFDGEQATRLEKDWKCVEACLKKHGISCKLIAAVECCMIVSKTTNAGDPDITDKIWDFLKLLSIDVEPSKAIEVLNGRLHFDFIPTGYIYGGGLCSKFRITEEQFAEVVWPRIERGLEEISTQLKCEYIISPNFITVWGPGELGVFRRFVEHCFCFRPRPTCVMRARIKGRFVPPFGCEARAFFFGEDVAMLDA</sequence>
<keyword evidence="3" id="KW-0690">Ribosome biogenesis</keyword>
<evidence type="ECO:0000256" key="7">
    <source>
        <dbReference type="ARBA" id="ARBA00023274"/>
    </source>
</evidence>
<evidence type="ECO:0000256" key="1">
    <source>
        <dbReference type="ARBA" id="ARBA00004604"/>
    </source>
</evidence>
<evidence type="ECO:0000256" key="2">
    <source>
        <dbReference type="ARBA" id="ARBA00009344"/>
    </source>
</evidence>
<evidence type="ECO:0000259" key="9">
    <source>
        <dbReference type="Pfam" id="PF17903"/>
    </source>
</evidence>
<keyword evidence="11" id="KW-1185">Reference proteome</keyword>
<dbReference type="Gramene" id="PRQ16829">
    <property type="protein sequence ID" value="PRQ16829"/>
    <property type="gene ID" value="RchiOBHm_Chr7g0188481"/>
</dbReference>
<evidence type="ECO:0000256" key="3">
    <source>
        <dbReference type="ARBA" id="ARBA00022517"/>
    </source>
</evidence>
<comment type="caution">
    <text evidence="10">The sequence shown here is derived from an EMBL/GenBank/DDBJ whole genome shotgun (WGS) entry which is preliminary data.</text>
</comment>
<dbReference type="InterPro" id="IPR041174">
    <property type="entry name" value="KRR1-like_KH1"/>
</dbReference>
<evidence type="ECO:0000256" key="4">
    <source>
        <dbReference type="ARBA" id="ARBA00022552"/>
    </source>
</evidence>
<keyword evidence="5" id="KW-0694">RNA-binding</keyword>